<dbReference type="Proteomes" id="UP000242791">
    <property type="component" value="Unassembled WGS sequence"/>
</dbReference>
<keyword evidence="2" id="KW-1185">Reference proteome</keyword>
<dbReference type="AlphaFoldDB" id="A0A1J9QD07"/>
<reference evidence="1 2" key="1">
    <citation type="submission" date="2015-08" db="EMBL/GenBank/DDBJ databases">
        <title>Emmonsia species relationships and genome sequence.</title>
        <authorList>
            <person name="Cuomo C.A."/>
            <person name="Schwartz I.S."/>
            <person name="Kenyon C."/>
            <person name="De Hoog G.S."/>
            <person name="Govender N.P."/>
            <person name="Botha A."/>
            <person name="Moreno L."/>
            <person name="De Vries M."/>
            <person name="Munoz J.F."/>
            <person name="Stielow J.B."/>
        </authorList>
    </citation>
    <scope>NUCLEOTIDE SEQUENCE [LARGE SCALE GENOMIC DNA]</scope>
    <source>
        <strain evidence="1 2">EI222</strain>
    </source>
</reference>
<sequence>MALGLPDDVSLGGLSPISGALISAAIGPSERCDFLLPENHIDVADSLMQHIAEKSEKCDRSSLLLKSME</sequence>
<comment type="caution">
    <text evidence="1">The sequence shown here is derived from an EMBL/GenBank/DDBJ whole genome shotgun (WGS) entry which is preliminary data.</text>
</comment>
<dbReference type="VEuPathDB" id="FungiDB:ACJ73_02651"/>
<proteinExistence type="predicted"/>
<protein>
    <submittedName>
        <fullName evidence="1">Uncharacterized protein</fullName>
    </submittedName>
</protein>
<name>A0A1J9QD07_9EURO</name>
<gene>
    <name evidence="1" type="ORF">ACJ73_02651</name>
</gene>
<organism evidence="1 2">
    <name type="scientific">Blastomyces percursus</name>
    <dbReference type="NCBI Taxonomy" id="1658174"/>
    <lineage>
        <taxon>Eukaryota</taxon>
        <taxon>Fungi</taxon>
        <taxon>Dikarya</taxon>
        <taxon>Ascomycota</taxon>
        <taxon>Pezizomycotina</taxon>
        <taxon>Eurotiomycetes</taxon>
        <taxon>Eurotiomycetidae</taxon>
        <taxon>Onygenales</taxon>
        <taxon>Ajellomycetaceae</taxon>
        <taxon>Blastomyces</taxon>
    </lineage>
</organism>
<evidence type="ECO:0000313" key="1">
    <source>
        <dbReference type="EMBL" id="OJD25978.1"/>
    </source>
</evidence>
<dbReference type="EMBL" id="LGTZ01000290">
    <property type="protein sequence ID" value="OJD25978.1"/>
    <property type="molecule type" value="Genomic_DNA"/>
</dbReference>
<evidence type="ECO:0000313" key="2">
    <source>
        <dbReference type="Proteomes" id="UP000242791"/>
    </source>
</evidence>
<accession>A0A1J9QD07</accession>